<dbReference type="PANTHER" id="PTHR43864:SF1">
    <property type="entry name" value="XANTHINE PHOSPHORIBOSYLTRANSFERASE"/>
    <property type="match status" value="1"/>
</dbReference>
<dbReference type="InterPro" id="IPR010079">
    <property type="entry name" value="Xanthine_PRibTrfase"/>
</dbReference>
<dbReference type="EMBL" id="HBFP01007953">
    <property type="protein sequence ID" value="CAD8821298.1"/>
    <property type="molecule type" value="Transcribed_RNA"/>
</dbReference>
<dbReference type="PANTHER" id="PTHR43864">
    <property type="entry name" value="HYPOXANTHINE/GUANINE PHOSPHORIBOSYLTRANSFERASE"/>
    <property type="match status" value="1"/>
</dbReference>
<keyword evidence="2" id="KW-0328">Glycosyltransferase</keyword>
<protein>
    <recommendedName>
        <fullName evidence="5">Phosphoribosyltransferase domain-containing protein</fullName>
    </recommendedName>
</protein>
<accession>A0A6T6MQ49</accession>
<dbReference type="GO" id="GO:0016763">
    <property type="term" value="F:pentosyltransferase activity"/>
    <property type="evidence" value="ECO:0007669"/>
    <property type="project" value="InterPro"/>
</dbReference>
<dbReference type="GO" id="GO:0006166">
    <property type="term" value="P:purine ribonucleoside salvage"/>
    <property type="evidence" value="ECO:0007669"/>
    <property type="project" value="UniProtKB-KW"/>
</dbReference>
<dbReference type="Pfam" id="PF00156">
    <property type="entry name" value="Pribosyltran"/>
    <property type="match status" value="1"/>
</dbReference>
<dbReference type="GO" id="GO:0046110">
    <property type="term" value="P:xanthine metabolic process"/>
    <property type="evidence" value="ECO:0007669"/>
    <property type="project" value="InterPro"/>
</dbReference>
<reference evidence="7" key="1">
    <citation type="submission" date="2021-01" db="EMBL/GenBank/DDBJ databases">
        <authorList>
            <person name="Corre E."/>
            <person name="Pelletier E."/>
            <person name="Niang G."/>
            <person name="Scheremetjew M."/>
            <person name="Finn R."/>
            <person name="Kale V."/>
            <person name="Holt S."/>
            <person name="Cochrane G."/>
            <person name="Meng A."/>
            <person name="Brown T."/>
            <person name="Cohen L."/>
        </authorList>
    </citation>
    <scope>NUCLEOTIDE SEQUENCE</scope>
    <source>
        <strain evidence="7">CCMP3278</strain>
    </source>
</reference>
<evidence type="ECO:0000256" key="4">
    <source>
        <dbReference type="ARBA" id="ARBA00022726"/>
    </source>
</evidence>
<dbReference type="InterPro" id="IPR029057">
    <property type="entry name" value="PRTase-like"/>
</dbReference>
<organism evidence="7">
    <name type="scientific">Timspurckia oligopyrenoides</name>
    <dbReference type="NCBI Taxonomy" id="708627"/>
    <lineage>
        <taxon>Eukaryota</taxon>
        <taxon>Rhodophyta</taxon>
        <taxon>Bangiophyceae</taxon>
        <taxon>Porphyridiales</taxon>
        <taxon>Porphyridiaceae</taxon>
        <taxon>Timspurckia</taxon>
    </lineage>
</organism>
<evidence type="ECO:0000259" key="5">
    <source>
        <dbReference type="Pfam" id="PF00156"/>
    </source>
</evidence>
<evidence type="ECO:0000256" key="2">
    <source>
        <dbReference type="ARBA" id="ARBA00022676"/>
    </source>
</evidence>
<evidence type="ECO:0000256" key="1">
    <source>
        <dbReference type="ARBA" id="ARBA00022490"/>
    </source>
</evidence>
<dbReference type="EMBL" id="HBFP01007952">
    <property type="protein sequence ID" value="CAD8821297.1"/>
    <property type="molecule type" value="Transcribed_RNA"/>
</dbReference>
<sequence length="186" mass="20389">MKDGILKVSSFLNHKVDAKLMDICGEELAYRLRDTQANKVLTVEATGLIPALTVARVLRIPLVFARKSRPISISDSYQTSYRSRTKGVTSDLIISEEYLGPTDRVLIIDDFLAGGSTVEALFRISKMAGARVVGVGVLIEKSKEGGRAFLAGYDVPVESLAKITKVENGHIEIAHEEPFIAKVREE</sequence>
<evidence type="ECO:0000256" key="3">
    <source>
        <dbReference type="ARBA" id="ARBA00022679"/>
    </source>
</evidence>
<keyword evidence="3" id="KW-0808">Transferase</keyword>
<name>A0A6T6MQ49_9RHOD</name>
<keyword evidence="1" id="KW-0963">Cytoplasm</keyword>
<dbReference type="AlphaFoldDB" id="A0A6T6MQ49"/>
<dbReference type="InterPro" id="IPR000836">
    <property type="entry name" value="PRTase_dom"/>
</dbReference>
<dbReference type="NCBIfam" id="TIGR01744">
    <property type="entry name" value="XPRTase"/>
    <property type="match status" value="1"/>
</dbReference>
<proteinExistence type="predicted"/>
<evidence type="ECO:0000313" key="7">
    <source>
        <dbReference type="EMBL" id="CAD8821298.1"/>
    </source>
</evidence>
<feature type="domain" description="Phosphoribosyltransferase" evidence="5">
    <location>
        <begin position="26"/>
        <end position="144"/>
    </location>
</feature>
<dbReference type="InterPro" id="IPR050118">
    <property type="entry name" value="Pur/Pyrimidine_PRTase"/>
</dbReference>
<dbReference type="SUPFAM" id="SSF53271">
    <property type="entry name" value="PRTase-like"/>
    <property type="match status" value="1"/>
</dbReference>
<evidence type="ECO:0000313" key="6">
    <source>
        <dbReference type="EMBL" id="CAD8821297.1"/>
    </source>
</evidence>
<dbReference type="NCBIfam" id="NF006671">
    <property type="entry name" value="PRK09219.1"/>
    <property type="match status" value="1"/>
</dbReference>
<dbReference type="Gene3D" id="3.40.50.2020">
    <property type="match status" value="1"/>
</dbReference>
<dbReference type="CDD" id="cd06223">
    <property type="entry name" value="PRTases_typeI"/>
    <property type="match status" value="1"/>
</dbReference>
<keyword evidence="4" id="KW-0660">Purine salvage</keyword>
<gene>
    <name evidence="6" type="ORF">TOLI1172_LOCUS5692</name>
    <name evidence="7" type="ORF">TOLI1172_LOCUS5693</name>
</gene>